<dbReference type="EMBL" id="DS566386">
    <property type="status" value="NOT_ANNOTATED_CDS"/>
    <property type="molecule type" value="Genomic_DNA"/>
</dbReference>
<feature type="compositionally biased region" description="Low complexity" evidence="1">
    <location>
        <begin position="22"/>
        <end position="35"/>
    </location>
</feature>
<evidence type="ECO:0000313" key="2">
    <source>
        <dbReference type="EnsemblProtists" id="Phyra85964"/>
    </source>
</evidence>
<feature type="compositionally biased region" description="Low complexity" evidence="1">
    <location>
        <begin position="69"/>
        <end position="80"/>
    </location>
</feature>
<reference evidence="3" key="1">
    <citation type="journal article" date="2006" name="Science">
        <title>Phytophthora genome sequences uncover evolutionary origins and mechanisms of pathogenesis.</title>
        <authorList>
            <person name="Tyler B.M."/>
            <person name="Tripathy S."/>
            <person name="Zhang X."/>
            <person name="Dehal P."/>
            <person name="Jiang R.H."/>
            <person name="Aerts A."/>
            <person name="Arredondo F.D."/>
            <person name="Baxter L."/>
            <person name="Bensasson D."/>
            <person name="Beynon J.L."/>
            <person name="Chapman J."/>
            <person name="Damasceno C.M."/>
            <person name="Dorrance A.E."/>
            <person name="Dou D."/>
            <person name="Dickerman A.W."/>
            <person name="Dubchak I.L."/>
            <person name="Garbelotto M."/>
            <person name="Gijzen M."/>
            <person name="Gordon S.G."/>
            <person name="Govers F."/>
            <person name="Grunwald N.J."/>
            <person name="Huang W."/>
            <person name="Ivors K.L."/>
            <person name="Jones R.W."/>
            <person name="Kamoun S."/>
            <person name="Krampis K."/>
            <person name="Lamour K.H."/>
            <person name="Lee M.K."/>
            <person name="McDonald W.H."/>
            <person name="Medina M."/>
            <person name="Meijer H.J."/>
            <person name="Nordberg E.K."/>
            <person name="Maclean D.J."/>
            <person name="Ospina-Giraldo M.D."/>
            <person name="Morris P.F."/>
            <person name="Phuntumart V."/>
            <person name="Putnam N.H."/>
            <person name="Rash S."/>
            <person name="Rose J.K."/>
            <person name="Sakihama Y."/>
            <person name="Salamov A.A."/>
            <person name="Savidor A."/>
            <person name="Scheuring C.F."/>
            <person name="Smith B.M."/>
            <person name="Sobral B.W."/>
            <person name="Terry A."/>
            <person name="Torto-Alalibo T.A."/>
            <person name="Win J."/>
            <person name="Xu Z."/>
            <person name="Zhang H."/>
            <person name="Grigoriev I.V."/>
            <person name="Rokhsar D.S."/>
            <person name="Boore J.L."/>
        </authorList>
    </citation>
    <scope>NUCLEOTIDE SEQUENCE [LARGE SCALE GENOMIC DNA]</scope>
    <source>
        <strain evidence="3">Pr102</strain>
    </source>
</reference>
<dbReference type="AlphaFoldDB" id="H3H5N9"/>
<proteinExistence type="predicted"/>
<protein>
    <recommendedName>
        <fullName evidence="4">DNA replication factor Dna2 N-terminal domain-containing protein</fullName>
    </recommendedName>
</protein>
<dbReference type="VEuPathDB" id="FungiDB:KRP22_3710"/>
<name>H3H5N9_PHYRM</name>
<dbReference type="HOGENOM" id="CLU_599193_0_0_1"/>
<dbReference type="eggNOG" id="KOG1805">
    <property type="taxonomic scope" value="Eukaryota"/>
</dbReference>
<accession>H3H5N9</accession>
<dbReference type="OMA" id="DESWDLM"/>
<evidence type="ECO:0008006" key="4">
    <source>
        <dbReference type="Google" id="ProtNLM"/>
    </source>
</evidence>
<dbReference type="VEuPathDB" id="FungiDB:KRP23_5561"/>
<feature type="compositionally biased region" description="Basic residues" evidence="1">
    <location>
        <begin position="1"/>
        <end position="21"/>
    </location>
</feature>
<sequence>MDSSRTPKRKRRRLESRRAGRKASTSSSSASRAESQIVWKDSPADKQIKVSGTGKMAVRREMQGFVGRLARASQQSPPSSSDEDKKSSRERSRLRREDKGDAATSRHLMFSPPGHVQQTLNTVRRRRSTETGESQDELFSVLDQMEQKYASPDVTGTLTAASRRPLPLAVAASTQDMSLMPTLAPSNSSTGTVSHRAQDAGRTQEVAEIQKLPKTLPVIKEQETAKTPQKSVVVEADTFDDLTDESWALVEQMESQRAPVEISQAQSLSQTELMSSQSFALTPRPMPSAACGESKKTPPVLPSAAPPSVVRPMHGVDVAQQLESPESFRRFLVLEVDRNVVNRSLLLRLLDDQDVQLEAMLIDDWDGFFSQDGHNGSVVRPSSPIQVDNTHNVVVVHPDILFCKKRSL</sequence>
<evidence type="ECO:0000313" key="3">
    <source>
        <dbReference type="Proteomes" id="UP000005238"/>
    </source>
</evidence>
<keyword evidence="3" id="KW-1185">Reference proteome</keyword>
<dbReference type="Proteomes" id="UP000005238">
    <property type="component" value="Unassembled WGS sequence"/>
</dbReference>
<feature type="region of interest" description="Disordered" evidence="1">
    <location>
        <begin position="283"/>
        <end position="308"/>
    </location>
</feature>
<feature type="compositionally biased region" description="Basic and acidic residues" evidence="1">
    <location>
        <begin position="82"/>
        <end position="101"/>
    </location>
</feature>
<reference evidence="2" key="2">
    <citation type="submission" date="2015-06" db="UniProtKB">
        <authorList>
            <consortium name="EnsemblProtists"/>
        </authorList>
    </citation>
    <scope>IDENTIFICATION</scope>
    <source>
        <strain evidence="2">Pr102</strain>
    </source>
</reference>
<organism evidence="2 3">
    <name type="scientific">Phytophthora ramorum</name>
    <name type="common">Sudden oak death agent</name>
    <dbReference type="NCBI Taxonomy" id="164328"/>
    <lineage>
        <taxon>Eukaryota</taxon>
        <taxon>Sar</taxon>
        <taxon>Stramenopiles</taxon>
        <taxon>Oomycota</taxon>
        <taxon>Peronosporomycetes</taxon>
        <taxon>Peronosporales</taxon>
        <taxon>Peronosporaceae</taxon>
        <taxon>Phytophthora</taxon>
    </lineage>
</organism>
<evidence type="ECO:0000256" key="1">
    <source>
        <dbReference type="SAM" id="MobiDB-lite"/>
    </source>
</evidence>
<feature type="region of interest" description="Disordered" evidence="1">
    <location>
        <begin position="1"/>
        <end position="135"/>
    </location>
</feature>
<dbReference type="EnsemblProtists" id="Phyra85964">
    <property type="protein sequence ID" value="Phyra85964"/>
    <property type="gene ID" value="Phyra85964"/>
</dbReference>
<dbReference type="InParanoid" id="H3H5N9"/>
<dbReference type="STRING" id="164328.H3H5N9"/>